<feature type="coiled-coil region" evidence="10">
    <location>
        <begin position="22"/>
        <end position="49"/>
    </location>
</feature>
<gene>
    <name evidence="14" type="ORF">FU839_08320</name>
</gene>
<evidence type="ECO:0000259" key="12">
    <source>
        <dbReference type="Pfam" id="PF00593"/>
    </source>
</evidence>
<dbReference type="Pfam" id="PF07715">
    <property type="entry name" value="Plug"/>
    <property type="match status" value="1"/>
</dbReference>
<dbReference type="InterPro" id="IPR012910">
    <property type="entry name" value="Plug_dom"/>
</dbReference>
<dbReference type="InterPro" id="IPR037066">
    <property type="entry name" value="Plug_dom_sf"/>
</dbReference>
<evidence type="ECO:0000313" key="14">
    <source>
        <dbReference type="EMBL" id="TXK81114.1"/>
    </source>
</evidence>
<evidence type="ECO:0000256" key="3">
    <source>
        <dbReference type="ARBA" id="ARBA00022452"/>
    </source>
</evidence>
<comment type="caution">
    <text evidence="14">The sequence shown here is derived from an EMBL/GenBank/DDBJ whole genome shotgun (WGS) entry which is preliminary data.</text>
</comment>
<dbReference type="InterPro" id="IPR036942">
    <property type="entry name" value="Beta-barrel_TonB_sf"/>
</dbReference>
<feature type="domain" description="TonB-dependent receptor-like beta-barrel" evidence="12">
    <location>
        <begin position="405"/>
        <end position="848"/>
    </location>
</feature>
<comment type="subcellular location">
    <subcellularLocation>
        <location evidence="1 8">Cell outer membrane</location>
        <topology evidence="1 8">Multi-pass membrane protein</topology>
    </subcellularLocation>
</comment>
<reference evidence="14 15" key="1">
    <citation type="submission" date="2019-08" db="EMBL/GenBank/DDBJ databases">
        <title>Draft genome analysis of Rheinheimera tangshanensis isolated from the roots of fresh rice plants (Oryza sativa).</title>
        <authorList>
            <person name="Yu Q."/>
            <person name="Qi Y."/>
            <person name="Zhang H."/>
            <person name="Pu J."/>
        </authorList>
    </citation>
    <scope>NUCLEOTIDE SEQUENCE [LARGE SCALE GENOMIC DNA]</scope>
    <source>
        <strain evidence="14 15">JA3-B52</strain>
    </source>
</reference>
<keyword evidence="14" id="KW-0675">Receptor</keyword>
<dbReference type="Gene3D" id="2.40.170.20">
    <property type="entry name" value="TonB-dependent receptor, beta-barrel domain"/>
    <property type="match status" value="1"/>
</dbReference>
<keyword evidence="11" id="KW-0732">Signal</keyword>
<keyword evidence="3 8" id="KW-1134">Transmembrane beta strand</keyword>
<evidence type="ECO:0000259" key="13">
    <source>
        <dbReference type="Pfam" id="PF07715"/>
    </source>
</evidence>
<proteinExistence type="inferred from homology"/>
<feature type="signal peptide" evidence="11">
    <location>
        <begin position="1"/>
        <end position="25"/>
    </location>
</feature>
<evidence type="ECO:0000256" key="2">
    <source>
        <dbReference type="ARBA" id="ARBA00022448"/>
    </source>
</evidence>
<protein>
    <submittedName>
        <fullName evidence="14">TonB-dependent receptor</fullName>
    </submittedName>
</protein>
<dbReference type="RefSeq" id="WP_147903985.1">
    <property type="nucleotide sequence ID" value="NZ_BAAAGC010000007.1"/>
</dbReference>
<evidence type="ECO:0000256" key="1">
    <source>
        <dbReference type="ARBA" id="ARBA00004571"/>
    </source>
</evidence>
<evidence type="ECO:0000256" key="9">
    <source>
        <dbReference type="RuleBase" id="RU003357"/>
    </source>
</evidence>
<dbReference type="CDD" id="cd01347">
    <property type="entry name" value="ligand_gated_channel"/>
    <property type="match status" value="1"/>
</dbReference>
<name>A0A5C8LXK0_9GAMM</name>
<feature type="chain" id="PRO_5022898315" evidence="11">
    <location>
        <begin position="26"/>
        <end position="882"/>
    </location>
</feature>
<comment type="similarity">
    <text evidence="8 9">Belongs to the TonB-dependent receptor family.</text>
</comment>
<keyword evidence="15" id="KW-1185">Reference proteome</keyword>
<keyword evidence="6 8" id="KW-0472">Membrane</keyword>
<dbReference type="Pfam" id="PF00593">
    <property type="entry name" value="TonB_dep_Rec_b-barrel"/>
    <property type="match status" value="1"/>
</dbReference>
<dbReference type="AlphaFoldDB" id="A0A5C8LXK0"/>
<dbReference type="Proteomes" id="UP000321814">
    <property type="component" value="Unassembled WGS sequence"/>
</dbReference>
<accession>A0A5C8LXK0</accession>
<keyword evidence="7 8" id="KW-0998">Cell outer membrane</keyword>
<organism evidence="14 15">
    <name type="scientific">Rheinheimera tangshanensis</name>
    <dbReference type="NCBI Taxonomy" id="400153"/>
    <lineage>
        <taxon>Bacteria</taxon>
        <taxon>Pseudomonadati</taxon>
        <taxon>Pseudomonadota</taxon>
        <taxon>Gammaproteobacteria</taxon>
        <taxon>Chromatiales</taxon>
        <taxon>Chromatiaceae</taxon>
        <taxon>Rheinheimera</taxon>
    </lineage>
</organism>
<keyword evidence="4 8" id="KW-0812">Transmembrane</keyword>
<keyword evidence="5 9" id="KW-0798">TonB box</keyword>
<evidence type="ECO:0000256" key="7">
    <source>
        <dbReference type="ARBA" id="ARBA00023237"/>
    </source>
</evidence>
<evidence type="ECO:0000256" key="11">
    <source>
        <dbReference type="SAM" id="SignalP"/>
    </source>
</evidence>
<dbReference type="EMBL" id="VRLR01000004">
    <property type="protein sequence ID" value="TXK81114.1"/>
    <property type="molecule type" value="Genomic_DNA"/>
</dbReference>
<evidence type="ECO:0000256" key="5">
    <source>
        <dbReference type="ARBA" id="ARBA00023077"/>
    </source>
</evidence>
<dbReference type="SUPFAM" id="SSF56935">
    <property type="entry name" value="Porins"/>
    <property type="match status" value="1"/>
</dbReference>
<dbReference type="PROSITE" id="PS52016">
    <property type="entry name" value="TONB_DEPENDENT_REC_3"/>
    <property type="match status" value="1"/>
</dbReference>
<evidence type="ECO:0000313" key="15">
    <source>
        <dbReference type="Proteomes" id="UP000321814"/>
    </source>
</evidence>
<dbReference type="InterPro" id="IPR010104">
    <property type="entry name" value="TonB_rcpt_bac"/>
</dbReference>
<dbReference type="NCBIfam" id="TIGR01782">
    <property type="entry name" value="TonB-Xanth-Caul"/>
    <property type="match status" value="1"/>
</dbReference>
<dbReference type="InterPro" id="IPR039426">
    <property type="entry name" value="TonB-dep_rcpt-like"/>
</dbReference>
<dbReference type="OrthoDB" id="99276at2"/>
<evidence type="ECO:0000256" key="4">
    <source>
        <dbReference type="ARBA" id="ARBA00022692"/>
    </source>
</evidence>
<dbReference type="PANTHER" id="PTHR40980:SF3">
    <property type="entry name" value="TONB-DEPENDENT RECEPTOR-LIKE BETA-BARREL DOMAIN-CONTAINING PROTEIN"/>
    <property type="match status" value="1"/>
</dbReference>
<dbReference type="GO" id="GO:0009279">
    <property type="term" value="C:cell outer membrane"/>
    <property type="evidence" value="ECO:0007669"/>
    <property type="project" value="UniProtKB-SubCell"/>
</dbReference>
<evidence type="ECO:0000256" key="6">
    <source>
        <dbReference type="ARBA" id="ARBA00023136"/>
    </source>
</evidence>
<keyword evidence="2 8" id="KW-0813">Transport</keyword>
<keyword evidence="10" id="KW-0175">Coiled coil</keyword>
<dbReference type="PANTHER" id="PTHR40980">
    <property type="entry name" value="PLUG DOMAIN-CONTAINING PROTEIN"/>
    <property type="match status" value="1"/>
</dbReference>
<dbReference type="Gene3D" id="2.170.130.10">
    <property type="entry name" value="TonB-dependent receptor, plug domain"/>
    <property type="match status" value="1"/>
</dbReference>
<dbReference type="InterPro" id="IPR000531">
    <property type="entry name" value="Beta-barrel_TonB"/>
</dbReference>
<feature type="domain" description="TonB-dependent receptor plug" evidence="13">
    <location>
        <begin position="65"/>
        <end position="158"/>
    </location>
</feature>
<evidence type="ECO:0000256" key="10">
    <source>
        <dbReference type="SAM" id="Coils"/>
    </source>
</evidence>
<evidence type="ECO:0000256" key="8">
    <source>
        <dbReference type="PROSITE-ProRule" id="PRU01360"/>
    </source>
</evidence>
<sequence>MTGKFKLTVVALAMTQIFAMQHAQAQSEENSTQQNAEKAQQQIETIEVKGFGATLSKSLMQKKFSESTVEIISTDDLGQLPDVTIADSLGRLPGVAAERDRGNASSISIRGLGARLNAATMNGREIVSAEPSRDVRYEQFPAELINSVEVYKSPMANNLEGGIAGLVNMNFVSPLAKDKRMINISGHLMDYQMGDDLPGADSSGEKASFSYVDQWADNFGVVFGITYQDQPSVQRETASYSYNKVEADQGDVNGDGIKEAAPWGGKAGTKVGNTERVGSLMILEWEPAETVNLKYDLFYSKFDIEEREDQFWFDGWGNWQDSNNWGYNNSATTPTIVTRPDGSQQLTGGGILWGAHSANNATWFQENHLLSTGLKTTVTGDVWTSTYDVGYSEAGIESRWVNITSAYNGPTPLDISWSNAGGRLAIQTNEDIGNPDYYSITGMNVDTDRDLTDEMVSVRADFERNIEWGVFETLVIGGRYSDRDKDNDVQSWWQAPVNTGLTDYGYSYQLGGDFVSPNLYGFKDWNSTMTQAFGGIDDRSQHAKTDQDRVNSWYVGETNTAAYFMLKMAGELGDLPYTGNFGVRYVRTDSTSSGYQFKDGTYSPISVDHDYDEILPALNMVFSVSEEAQVRFGMSRALSRPPLVEMRTGFQLDSQSPVKTGSGGNPTLDPFVADQIDLGYEYYWSSDQAMTVSTFFKDLKTHVGSSTDVMIVDGVAYDFTGPINGDGGQIKGLELMYQQALTMLPAPFDGLGFYANYSLTDSNVTEFVPEDNPLPLGGLSRHVGNLTLWYYKAGFDAKVSYNYRSANTRVGSWTPTEITRAKAERTVDASLSYEVTEAFKVMLQAQNLTNEEAVTYFDNDPSRPASYQEWGRRFLLGFSYSM</sequence>